<feature type="domain" description="Carrier" evidence="6">
    <location>
        <begin position="949"/>
        <end position="1027"/>
    </location>
</feature>
<dbReference type="InterPro" id="IPR005814">
    <property type="entry name" value="Aminotrans_3"/>
</dbReference>
<dbReference type="SUPFAM" id="SSF52151">
    <property type="entry name" value="FabD/lysophospholipase-like"/>
    <property type="match status" value="1"/>
</dbReference>
<comment type="cofactor">
    <cofactor evidence="1">
        <name>pantetheine 4'-phosphate</name>
        <dbReference type="ChEBI" id="CHEBI:47942"/>
    </cofactor>
</comment>
<dbReference type="InterPro" id="IPR015424">
    <property type="entry name" value="PyrdxlP-dep_Trfase"/>
</dbReference>
<dbReference type="InterPro" id="IPR009081">
    <property type="entry name" value="PP-bd_ACP"/>
</dbReference>
<dbReference type="InterPro" id="IPR036736">
    <property type="entry name" value="ACP-like_sf"/>
</dbReference>
<dbReference type="Pfam" id="PF00202">
    <property type="entry name" value="Aminotran_3"/>
    <property type="match status" value="1"/>
</dbReference>
<evidence type="ECO:0000256" key="3">
    <source>
        <dbReference type="ARBA" id="ARBA00022553"/>
    </source>
</evidence>
<organism evidence="8 9">
    <name type="scientific">Nostoc flagelliforme FACHB-838</name>
    <dbReference type="NCBI Taxonomy" id="2692904"/>
    <lineage>
        <taxon>Bacteria</taxon>
        <taxon>Bacillati</taxon>
        <taxon>Cyanobacteriota</taxon>
        <taxon>Cyanophyceae</taxon>
        <taxon>Nostocales</taxon>
        <taxon>Nostocaceae</taxon>
        <taxon>Nostoc</taxon>
    </lineage>
</organism>
<dbReference type="InterPro" id="IPR016035">
    <property type="entry name" value="Acyl_Trfase/lysoPLipase"/>
</dbReference>
<dbReference type="InterPro" id="IPR006162">
    <property type="entry name" value="Ppantetheine_attach_site"/>
</dbReference>
<dbReference type="CDD" id="cd19531">
    <property type="entry name" value="LCL_NRPS-like"/>
    <property type="match status" value="1"/>
</dbReference>
<feature type="non-terminal residue" evidence="8">
    <location>
        <position position="2558"/>
    </location>
</feature>
<dbReference type="PROSITE" id="PS52004">
    <property type="entry name" value="KS3_2"/>
    <property type="match status" value="1"/>
</dbReference>
<evidence type="ECO:0000256" key="5">
    <source>
        <dbReference type="ARBA" id="ARBA00022898"/>
    </source>
</evidence>
<accession>A0ABR8DYY1</accession>
<evidence type="ECO:0000256" key="2">
    <source>
        <dbReference type="ARBA" id="ARBA00022450"/>
    </source>
</evidence>
<dbReference type="SUPFAM" id="SSF52777">
    <property type="entry name" value="CoA-dependent acyltransferases"/>
    <property type="match status" value="2"/>
</dbReference>
<dbReference type="PANTHER" id="PTHR43775:SF37">
    <property type="entry name" value="SI:DKEY-61P9.11"/>
    <property type="match status" value="1"/>
</dbReference>
<keyword evidence="4" id="KW-0808">Transferase</keyword>
<dbReference type="InterPro" id="IPR016039">
    <property type="entry name" value="Thiolase-like"/>
</dbReference>
<dbReference type="PROSITE" id="PS00600">
    <property type="entry name" value="AA_TRANSFER_CLASS_3"/>
    <property type="match status" value="1"/>
</dbReference>
<dbReference type="SUPFAM" id="SSF51679">
    <property type="entry name" value="Bacterial luciferase-like"/>
    <property type="match status" value="1"/>
</dbReference>
<evidence type="ECO:0000256" key="4">
    <source>
        <dbReference type="ARBA" id="ARBA00022679"/>
    </source>
</evidence>
<dbReference type="SMART" id="SM00823">
    <property type="entry name" value="PKS_PP"/>
    <property type="match status" value="1"/>
</dbReference>
<dbReference type="InterPro" id="IPR014031">
    <property type="entry name" value="Ketoacyl_synth_C"/>
</dbReference>
<dbReference type="SMART" id="SM00827">
    <property type="entry name" value="PKS_AT"/>
    <property type="match status" value="1"/>
</dbReference>
<reference evidence="8 9" key="1">
    <citation type="journal article" date="2020" name="ISME J.">
        <title>Comparative genomics reveals insights into cyanobacterial evolution and habitat adaptation.</title>
        <authorList>
            <person name="Chen M.Y."/>
            <person name="Teng W.K."/>
            <person name="Zhao L."/>
            <person name="Hu C.X."/>
            <person name="Zhou Y.K."/>
            <person name="Han B.P."/>
            <person name="Song L.R."/>
            <person name="Shu W.S."/>
        </authorList>
    </citation>
    <scope>NUCLEOTIDE SEQUENCE [LARGE SCALE GENOMIC DNA]</scope>
    <source>
        <strain evidence="8 9">FACHB-838</strain>
    </source>
</reference>
<dbReference type="PROSITE" id="PS00012">
    <property type="entry name" value="PHOSPHOPANTETHEINE"/>
    <property type="match status" value="1"/>
</dbReference>
<sequence>MTYYTAENHPEQLSSSQRLLIALKEAKTQLEAAEYQKHEPVAIIGTGCRFPGGANNIEAYWHLLQTGLDAITAIPDDRWDINTFYDRNPETPGKMYTKYGAFLEGVDGFEPKFFNISPREAIAIDPQQRLLLEVSWEALENAGLATQQLQGSKTGIFIGIGSEDYSQLTINSGDFTRIDPHSSLGNARSIAAGRLAYIFGFQGPCLQLDTSCSSSLLAVHLACQSLRAKESNLALAGGVNLILSPETSIGLCKLKALSVDGHCKTFDAAADGYGRGEGCGIIVLKRLSDAIADRDNILAVIRGSAVNHDGRSNGMTAPNGSAQEALIREALENAKVEPNQVQYVEAHGTGTPLGDPIEVFALEKVLCQGRSEDNPLTIGSVKTNIGHLEAAAGIASLIKVVLSLQHQQIPPHLHFHKPNPYIPWERLPIVVPRQLIPWSTQEPRLAGVSAFGMSGTNVHLILEEAPKIEPVYLEAERPFHLLCLSARSEKALHTLAGLYQSYIQSHPQIALGDFCFTANTGRSHFEYRLAVVAESTKQMAEKLAGFITKTDTTGLVRGQIDSINRPKIAWLFTGQGSQYIGMGHQLYETQPTFRQAIDRCDQILSSHLEKPLLEILYPGNNESYLLNETAYTQPAIFSLEYALAELWRSWGITPDLVMGHSAGEYVAACVAGVFSLEDGLKLIVHRSQLMQSLPSNGAMVVVFADADIVNKTLAEYHRKIHLAAINGVQNIVISGEKEAVESAVEQFKSQGITVQYLQVSHAFHSPQMEPILDEFERQARQVQFQTPHIGLISNLTGQIFLAEEIPDANYWRCHLRQTVQFATGINTLHNLGCNIFLEIGPRPTLISMGKRCLGQAKHSWIPSLQPEQEDWQVLLNSLGKLAVLGVEINWTECDRHYQRRRLSLPTYPFERQRYWYEFDDKHRNGNFMNVQKLDTPLTQAEVDLSTINTHQEIILPKLRVLIAELLHIETSKINIHEPFLEMGADSLVLMEAVRTIENAFGIKVAIRQFFEECTTIDSLSTYIDKNISPEWVLKNSPQPKPELDGSSPKLASQIATSLITDTVQPKIAPPVAPQKIIPASINENGIVNNKQTIAVSETALERIIGQQLEVMTHLNASQHELMRQQLEVLRNNPLSIGISLEPHNKSQSNGKIDTHQLQIAPEQSVPTPSYPKNAASIQPQANLDPTRVNGKLNLQQQQHLQALITRYNQRTQKSKQQTQTERQYSADRRGIAGFRSDTKEMCYPIIGKQAQGSKIWDVDGNEYIDLAMGFGVYLFGHDAPFIKATLENELQQGTRIGPRSELAGEVAKLICELTGVERAAFCNSGTEAVMTAIRLARTATGRSKIAIFAGSYHGHFDGTLAVGQKVEGELRSVPLAPGVPQHITDHILVLNYGDFESLETIKAHSEELAAVLVEPVQSRRPDLQPKEFLQQLRQLTSETGIALIFDEVLVGFRIHLGGAQAWFGIQADLVTYGKIIGGGMPIGVVAGKAAYMDGIDGGMWNFGDASYPQAETTYFAGTFCKHPLTMGAARAILQQMKMLGTSVQEQLNDRTSKLAETLNTYFQQNNVPLRMVNFGSLFRFTFKDNYSVFNQPLEVDLLFYHLIEKGIYIWEGRNCFISTAHTNEDIELVIQAFKISVEQLQTAGFFPPSLSVELNTLDSSYLTTSLAESAKLKSVNIEAPVLNKQIDKLTQSNPNQQQGFWERSQYKPSLTTNKVPEIKFSQNSKKTIEFSLFYFGQYDSEFVSDKYNLLFEGAKFADEHGFTALWVPERHFHAFGGFSPNPSVISAALAKVTQRIQLRAGSVVLPIHHPIRVAEEWSVVDNLSQGRVGISFASGWHPNDFVFAPDAYGKHRDLMFQEIATVQKLWRGEPIQFRDGAGKDINIKLFPMPVQPDVPIWITIVNNPETYIKAGEIGVGVLTNLMGQTVEDLAKNIKLYRESLYQHGHDPKSGHVTVLLHTFVGEDINIVRKKAHQPFFKYLQSSIGLLQNLVKSQGLNISFETLTEDDKNYLLSVAYERYVQTSALIGTPDSCSKIIDHMMGIGVDEVACLIDFGVDADSVLQSLSYLNLLRERYEAQDTSELISTLPNQIVSEAPLTQAQKQLWLLAQIGEDESNAYNESIMLQLQGCLHLSAMRSAFKKLVARHEALRTIIDLSGEIQLVLSDIFIEVPLIDLSNIDASDRQTKIDEWLEQENQQSFDLVRGPLLRINLLKLEEELHLLIITAHHIIIDGWSIGLMLQEVGAFYSAECQGKVFQPEAPLQFKEYIHWQLSQSQSAEIAKQQAYWLRKFVDSVPILELPTDRLRSPVMSYKGARVSMKANTSLYAALKEFSKKNGCTLFMTLLAGYMTLLHRLSNQDEIIVGIPVAGRGLAGSEKMVGYCAHLLPICSYLDGSPTFLEYLANIKHILLDSYENQDYTFAQLLEQLNLPRDPSRSPLVNVTFNLDRPQVVPTMLGLELSLVPYPKGYVQYDIDLNVIEFGNELLMEVDYSTDLFTGESVTLMLENLQTILEAVTSNPTQKLSEIPLISESQKQLLLTEWNQTQTEYPKHLCIHQLIETVA</sequence>
<dbReference type="Gene3D" id="3.40.47.10">
    <property type="match status" value="1"/>
</dbReference>
<dbReference type="InterPro" id="IPR016036">
    <property type="entry name" value="Malonyl_transacylase_ACP-bd"/>
</dbReference>
<dbReference type="InterPro" id="IPR001242">
    <property type="entry name" value="Condensation_dom"/>
</dbReference>
<dbReference type="PANTHER" id="PTHR43775">
    <property type="entry name" value="FATTY ACID SYNTHASE"/>
    <property type="match status" value="1"/>
</dbReference>
<dbReference type="SMART" id="SM01294">
    <property type="entry name" value="PKS_PP_betabranch"/>
    <property type="match status" value="1"/>
</dbReference>
<dbReference type="CDD" id="cd00610">
    <property type="entry name" value="OAT_like"/>
    <property type="match status" value="1"/>
</dbReference>
<dbReference type="Pfam" id="PF00109">
    <property type="entry name" value="ketoacyl-synt"/>
    <property type="match status" value="1"/>
</dbReference>
<keyword evidence="5" id="KW-0663">Pyridoxal phosphate</keyword>
<evidence type="ECO:0000313" key="8">
    <source>
        <dbReference type="EMBL" id="MBD2534125.1"/>
    </source>
</evidence>
<dbReference type="Pfam" id="PF00668">
    <property type="entry name" value="Condensation"/>
    <property type="match status" value="1"/>
</dbReference>
<dbReference type="InterPro" id="IPR036661">
    <property type="entry name" value="Luciferase-like_sf"/>
</dbReference>
<gene>
    <name evidence="8" type="ORF">H6G97_33165</name>
</gene>
<dbReference type="Gene3D" id="3.30.70.3290">
    <property type="match status" value="1"/>
</dbReference>
<evidence type="ECO:0000313" key="9">
    <source>
        <dbReference type="Proteomes" id="UP000623440"/>
    </source>
</evidence>
<dbReference type="SUPFAM" id="SSF53383">
    <property type="entry name" value="PLP-dependent transferases"/>
    <property type="match status" value="1"/>
</dbReference>
<dbReference type="Gene3D" id="3.20.20.30">
    <property type="entry name" value="Luciferase-like domain"/>
    <property type="match status" value="1"/>
</dbReference>
<dbReference type="NCBIfam" id="TIGR04020">
    <property type="entry name" value="seco_metab_LLM"/>
    <property type="match status" value="1"/>
</dbReference>
<dbReference type="Gene3D" id="3.30.559.10">
    <property type="entry name" value="Chloramphenicol acetyltransferase-like domain"/>
    <property type="match status" value="1"/>
</dbReference>
<dbReference type="Gene3D" id="3.40.366.10">
    <property type="entry name" value="Malonyl-Coenzyme A Acyl Carrier Protein, domain 2"/>
    <property type="match status" value="1"/>
</dbReference>
<keyword evidence="9" id="KW-1185">Reference proteome</keyword>
<dbReference type="RefSeq" id="WP_190944648.1">
    <property type="nucleotide sequence ID" value="NZ_JACJSI010000136.1"/>
</dbReference>
<dbReference type="InterPro" id="IPR049704">
    <property type="entry name" value="Aminotrans_3_PPA_site"/>
</dbReference>
<dbReference type="InterPro" id="IPR023213">
    <property type="entry name" value="CAT-like_dom_sf"/>
</dbReference>
<dbReference type="InterPro" id="IPR050091">
    <property type="entry name" value="PKS_NRPS_Biosynth_Enz"/>
</dbReference>
<dbReference type="Pfam" id="PF02801">
    <property type="entry name" value="Ketoacyl-synt_C"/>
    <property type="match status" value="1"/>
</dbReference>
<evidence type="ECO:0000259" key="7">
    <source>
        <dbReference type="PROSITE" id="PS52004"/>
    </source>
</evidence>
<name>A0ABR8DYY1_9NOSO</name>
<dbReference type="SUPFAM" id="SSF55048">
    <property type="entry name" value="Probable ACP-binding domain of malonyl-CoA ACP transacylase"/>
    <property type="match status" value="1"/>
</dbReference>
<dbReference type="InterPro" id="IPR020806">
    <property type="entry name" value="PKS_PP-bd"/>
</dbReference>
<keyword evidence="2" id="KW-0596">Phosphopantetheine</keyword>
<evidence type="ECO:0000259" key="6">
    <source>
        <dbReference type="PROSITE" id="PS50075"/>
    </source>
</evidence>
<dbReference type="InterPro" id="IPR011251">
    <property type="entry name" value="Luciferase-like_dom"/>
</dbReference>
<evidence type="ECO:0000256" key="1">
    <source>
        <dbReference type="ARBA" id="ARBA00001957"/>
    </source>
</evidence>
<dbReference type="InterPro" id="IPR014043">
    <property type="entry name" value="Acyl_transferase_dom"/>
</dbReference>
<dbReference type="EMBL" id="JACJSI010000136">
    <property type="protein sequence ID" value="MBD2534125.1"/>
    <property type="molecule type" value="Genomic_DNA"/>
</dbReference>
<dbReference type="Pfam" id="PF22621">
    <property type="entry name" value="CurL-like_PKS_C"/>
    <property type="match status" value="1"/>
</dbReference>
<dbReference type="InterPro" id="IPR020841">
    <property type="entry name" value="PKS_Beta-ketoAc_synthase_dom"/>
</dbReference>
<proteinExistence type="predicted"/>
<dbReference type="InterPro" id="IPR014030">
    <property type="entry name" value="Ketoacyl_synth_N"/>
</dbReference>
<dbReference type="Pfam" id="PF00698">
    <property type="entry name" value="Acyl_transf_1"/>
    <property type="match status" value="1"/>
</dbReference>
<dbReference type="SUPFAM" id="SSF53901">
    <property type="entry name" value="Thiolase-like"/>
    <property type="match status" value="1"/>
</dbReference>
<dbReference type="PROSITE" id="PS50075">
    <property type="entry name" value="CARRIER"/>
    <property type="match status" value="1"/>
</dbReference>
<dbReference type="GO" id="GO:0008483">
    <property type="term" value="F:transaminase activity"/>
    <property type="evidence" value="ECO:0007669"/>
    <property type="project" value="UniProtKB-KW"/>
</dbReference>
<dbReference type="Pfam" id="PF00296">
    <property type="entry name" value="Bac_luciferase"/>
    <property type="match status" value="1"/>
</dbReference>
<keyword evidence="3" id="KW-0597">Phosphoprotein</keyword>
<dbReference type="Proteomes" id="UP000623440">
    <property type="component" value="Unassembled WGS sequence"/>
</dbReference>
<dbReference type="Pfam" id="PF00550">
    <property type="entry name" value="PP-binding"/>
    <property type="match status" value="1"/>
</dbReference>
<dbReference type="Gene3D" id="1.10.1200.10">
    <property type="entry name" value="ACP-like"/>
    <property type="match status" value="1"/>
</dbReference>
<protein>
    <submittedName>
        <fullName evidence="8">Aminotransferase class III-fold pyridoxal phosphate-dependent enzyme</fullName>
    </submittedName>
</protein>
<dbReference type="SMART" id="SM00825">
    <property type="entry name" value="PKS_KS"/>
    <property type="match status" value="1"/>
</dbReference>
<dbReference type="InterPro" id="IPR015422">
    <property type="entry name" value="PyrdxlP-dep_Trfase_small"/>
</dbReference>
<dbReference type="InterPro" id="IPR015421">
    <property type="entry name" value="PyrdxlP-dep_Trfase_major"/>
</dbReference>
<dbReference type="Gene3D" id="3.90.1150.10">
    <property type="entry name" value="Aspartate Aminotransferase, domain 1"/>
    <property type="match status" value="1"/>
</dbReference>
<dbReference type="InterPro" id="IPR001227">
    <property type="entry name" value="Ac_transferase_dom_sf"/>
</dbReference>
<dbReference type="InterPro" id="IPR024011">
    <property type="entry name" value="Biosynth_lucif-like_mOase_dom"/>
</dbReference>
<dbReference type="Gene3D" id="3.40.640.10">
    <property type="entry name" value="Type I PLP-dependent aspartate aminotransferase-like (Major domain)"/>
    <property type="match status" value="1"/>
</dbReference>
<dbReference type="Gene3D" id="3.30.559.30">
    <property type="entry name" value="Nonribosomal peptide synthetase, condensation domain"/>
    <property type="match status" value="1"/>
</dbReference>
<feature type="domain" description="Ketosynthase family 3 (KS3)" evidence="7">
    <location>
        <begin position="38"/>
        <end position="464"/>
    </location>
</feature>
<dbReference type="CDD" id="cd00833">
    <property type="entry name" value="PKS"/>
    <property type="match status" value="1"/>
</dbReference>
<keyword evidence="8" id="KW-0032">Aminotransferase</keyword>
<dbReference type="SUPFAM" id="SSF47336">
    <property type="entry name" value="ACP-like"/>
    <property type="match status" value="1"/>
</dbReference>
<comment type="caution">
    <text evidence="8">The sequence shown here is derived from an EMBL/GenBank/DDBJ whole genome shotgun (WGS) entry which is preliminary data.</text>
</comment>